<accession>A0A345SZN8</accession>
<evidence type="ECO:0000256" key="1">
    <source>
        <dbReference type="SAM" id="Coils"/>
    </source>
</evidence>
<keyword evidence="4" id="KW-1185">Reference proteome</keyword>
<gene>
    <name evidence="3" type="ORF">C7M71_019025</name>
</gene>
<evidence type="ECO:0000313" key="3">
    <source>
        <dbReference type="EMBL" id="AXI79193.1"/>
    </source>
</evidence>
<sequence length="151" mass="16315">MATRKTAARPRGSATRPRSRPRFTGRAAVLALVLCSLIAALAYPTRQFIAQRADIAAQRAKAEQARARVEELRREKARWQDPAYVRAQARARLHYAMPGETPYISVDPGAAQSSAASAPAARGAARQPWYAGVWDSVDAADRAAPAAPPRP</sequence>
<dbReference type="InterPro" id="IPR007060">
    <property type="entry name" value="FtsL/DivIC"/>
</dbReference>
<evidence type="ECO:0000256" key="2">
    <source>
        <dbReference type="SAM" id="MobiDB-lite"/>
    </source>
</evidence>
<keyword evidence="1" id="KW-0175">Coiled coil</keyword>
<reference evidence="4" key="1">
    <citation type="submission" date="2018-07" db="EMBL/GenBank/DDBJ databases">
        <title>Streptacidiphilus bronchialis DSM 106435 chromosome.</title>
        <authorList>
            <person name="Batra D."/>
            <person name="Gulvik C.A."/>
        </authorList>
    </citation>
    <scope>NUCLEOTIDE SEQUENCE [LARGE SCALE GENOMIC DNA]</scope>
    <source>
        <strain evidence="4">DSM 106435</strain>
    </source>
</reference>
<evidence type="ECO:0000313" key="4">
    <source>
        <dbReference type="Proteomes" id="UP000249340"/>
    </source>
</evidence>
<dbReference type="EMBL" id="CP031264">
    <property type="protein sequence ID" value="AXI79193.1"/>
    <property type="molecule type" value="Genomic_DNA"/>
</dbReference>
<dbReference type="RefSeq" id="WP_111492245.1">
    <property type="nucleotide sequence ID" value="NZ_CP031264.1"/>
</dbReference>
<dbReference type="AlphaFoldDB" id="A0A345SZN8"/>
<name>A0A345SZN8_9ACTN</name>
<dbReference type="OrthoDB" id="5187715at2"/>
<organism evidence="3 4">
    <name type="scientific">Peterkaempfera bronchialis</name>
    <dbReference type="NCBI Taxonomy" id="2126346"/>
    <lineage>
        <taxon>Bacteria</taxon>
        <taxon>Bacillati</taxon>
        <taxon>Actinomycetota</taxon>
        <taxon>Actinomycetes</taxon>
        <taxon>Kitasatosporales</taxon>
        <taxon>Streptomycetaceae</taxon>
        <taxon>Peterkaempfera</taxon>
    </lineage>
</organism>
<feature type="region of interest" description="Disordered" evidence="2">
    <location>
        <begin position="1"/>
        <end position="21"/>
    </location>
</feature>
<dbReference type="Proteomes" id="UP000249340">
    <property type="component" value="Chromosome"/>
</dbReference>
<dbReference type="KEGG" id="stri:C7M71_019025"/>
<protein>
    <submittedName>
        <fullName evidence="3">Septum formation initiator family protein</fullName>
    </submittedName>
</protein>
<feature type="coiled-coil region" evidence="1">
    <location>
        <begin position="52"/>
        <end position="82"/>
    </location>
</feature>
<dbReference type="Pfam" id="PF04977">
    <property type="entry name" value="DivIC"/>
    <property type="match status" value="1"/>
</dbReference>
<proteinExistence type="predicted"/>